<name>A0A4V6IC43_9NOCA</name>
<protein>
    <submittedName>
        <fullName evidence="3">PPOX class probable F420-dependent enzyme</fullName>
    </submittedName>
</protein>
<evidence type="ECO:0000259" key="2">
    <source>
        <dbReference type="Pfam" id="PF01243"/>
    </source>
</evidence>
<dbReference type="RefSeq" id="WP_130916921.1">
    <property type="nucleotide sequence ID" value="NZ_JADLPK010000002.1"/>
</dbReference>
<dbReference type="NCBIfam" id="TIGR03618">
    <property type="entry name" value="Rv1155_F420"/>
    <property type="match status" value="1"/>
</dbReference>
<dbReference type="PANTHER" id="PTHR35176:SF1">
    <property type="entry name" value="F420H(2)-DEPENDENT BILIVERDIN REDUCTASE"/>
    <property type="match status" value="1"/>
</dbReference>
<dbReference type="InterPro" id="IPR012349">
    <property type="entry name" value="Split_barrel_FMN-bd"/>
</dbReference>
<keyword evidence="1" id="KW-0560">Oxidoreductase</keyword>
<dbReference type="Gene3D" id="2.30.110.10">
    <property type="entry name" value="Electron Transport, Fmn-binding Protein, Chain A"/>
    <property type="match status" value="1"/>
</dbReference>
<dbReference type="AlphaFoldDB" id="A0A4V6IC43"/>
<dbReference type="PANTHER" id="PTHR35176">
    <property type="entry name" value="HEME OXYGENASE HI_0854-RELATED"/>
    <property type="match status" value="1"/>
</dbReference>
<evidence type="ECO:0000313" key="4">
    <source>
        <dbReference type="Proteomes" id="UP000290439"/>
    </source>
</evidence>
<dbReference type="EMBL" id="LR215973">
    <property type="protein sequence ID" value="VFA98253.1"/>
    <property type="molecule type" value="Genomic_DNA"/>
</dbReference>
<feature type="domain" description="Pyridoxamine 5'-phosphate oxidase N-terminal" evidence="2">
    <location>
        <begin position="10"/>
        <end position="127"/>
    </location>
</feature>
<dbReference type="SUPFAM" id="SSF50475">
    <property type="entry name" value="FMN-binding split barrel"/>
    <property type="match status" value="1"/>
</dbReference>
<evidence type="ECO:0000256" key="1">
    <source>
        <dbReference type="ARBA" id="ARBA00023002"/>
    </source>
</evidence>
<sequence length="134" mass="14433">MAIGAAVQLSPAAVEFVTERHLATLTTLRADGTPHVVAVGFTWDAEAGIARIITNDGSVKVRNVRRSGYAAVSQVDGIRWLTLEGPATVLDDPVSVGEAVQRYAGRYRVPRENPTRVVIAIQVRRVLSSSALRE</sequence>
<accession>A0A4V6IC43</accession>
<evidence type="ECO:0000313" key="3">
    <source>
        <dbReference type="EMBL" id="VFA98253.1"/>
    </source>
</evidence>
<proteinExistence type="predicted"/>
<reference evidence="3 4" key="1">
    <citation type="submission" date="2019-02" db="EMBL/GenBank/DDBJ databases">
        <authorList>
            <consortium name="Pathogen Informatics"/>
        </authorList>
    </citation>
    <scope>NUCLEOTIDE SEQUENCE [LARGE SCALE GENOMIC DNA]</scope>
    <source>
        <strain evidence="3 4">3012STDY6756504</strain>
    </source>
</reference>
<dbReference type="GO" id="GO:0005829">
    <property type="term" value="C:cytosol"/>
    <property type="evidence" value="ECO:0007669"/>
    <property type="project" value="TreeGrafter"/>
</dbReference>
<dbReference type="Proteomes" id="UP000290439">
    <property type="component" value="Chromosome"/>
</dbReference>
<dbReference type="Pfam" id="PF01243">
    <property type="entry name" value="PNPOx_N"/>
    <property type="match status" value="1"/>
</dbReference>
<gene>
    <name evidence="3" type="ORF">NCTC10797_02020</name>
</gene>
<dbReference type="InterPro" id="IPR052019">
    <property type="entry name" value="F420H2_bilvrd_red/Heme_oxyg"/>
</dbReference>
<dbReference type="InterPro" id="IPR011576">
    <property type="entry name" value="Pyridox_Oxase_N"/>
</dbReference>
<organism evidence="3 4">
    <name type="scientific">Nocardia cyriacigeorgica</name>
    <dbReference type="NCBI Taxonomy" id="135487"/>
    <lineage>
        <taxon>Bacteria</taxon>
        <taxon>Bacillati</taxon>
        <taxon>Actinomycetota</taxon>
        <taxon>Actinomycetes</taxon>
        <taxon>Mycobacteriales</taxon>
        <taxon>Nocardiaceae</taxon>
        <taxon>Nocardia</taxon>
    </lineage>
</organism>
<dbReference type="InterPro" id="IPR019920">
    <property type="entry name" value="F420-binding_dom_put"/>
</dbReference>
<dbReference type="GO" id="GO:0016627">
    <property type="term" value="F:oxidoreductase activity, acting on the CH-CH group of donors"/>
    <property type="evidence" value="ECO:0007669"/>
    <property type="project" value="TreeGrafter"/>
</dbReference>
<dbReference type="GO" id="GO:0070967">
    <property type="term" value="F:coenzyme F420 binding"/>
    <property type="evidence" value="ECO:0007669"/>
    <property type="project" value="TreeGrafter"/>
</dbReference>